<feature type="repeat" description="WD" evidence="4">
    <location>
        <begin position="856"/>
        <end position="897"/>
    </location>
</feature>
<sequence>MALVILSENVHVVQTLTRHTSDVTCCDFAPNFTLITGSSDKTVRVWKWVPQSGYEENSYSPLRGHKYGVTCVRVSPQGSMLVSTSIDGTAVLWNLHAGTKIHTMVQMNGDAIRVCRFAPDSSVLVTAGDNGAICIWDLVHRSLTRTIFHHEGTTQALAFTPDSQYLISACSLEVISVWSMQDILETAGEDSCSSLAVIDNAHDLGILCMDISPVILNNEEDPLVKQYTLATSGNSHDIKMWTVLTRVKPKYCSSQNLVSVENTNSLIGHKSAVTCIKYHSTGAYLISCGLDKYIKIWDHNGGCITTMKTHTRYVNCVSFSRDGGLAVSGSNDKTVIVWGLTEDISVDSKLVKPFALLANALNNLQEMQVVKNAESSETFELVEKIDDIFESAINSCHFYGNHLLAVGSSDKLVKLFKVDENNAIEETDSSPLDGHSYSVNHVEFSKDGSRLATCSLDGCTIIWDPNTGEKTMELVESSLAIRNCRFSPDGKHLITSGDDENANTWDLETGELIATFEGHSDAVTSGCFSPDGKIIATTCHNSDFRLWTVEAVNIHIQDDAHDLGIQNSDFSENLEPIPLLTMNNKQHYLLATCGNDSLVKLWRICIPKEDDEYAFSNVEVKLWRTLQGHGGSVTCVRLSPESGEIACSTATDRQARLWSVYSAECLHVLDHDSIVTSCSFTYDTSLLAIGCLDKTLWIWKLPQQLVVRSMLLNKVTAYRRKLIVNWSTEDVLKWLHEIEFTSIVPNVINLALNGQKILTLEVEQICSGMGLVFAREDFEIKICLTGLLGFAVSNMALVILSENVHVVQTLTRHTSDVTCCDFAPNFTLITGSSDKTVRVWKWVPQSGYEENSYSPLRGHKYGVTCVRVSPQGSMLVSTSIDGTAVLWNLHAGTKIHTMVQMNGDAIRVCRFAPDSSVLVTAGDNGAICIWDLVHRSLTRTIFHHEGTTQALAFTPDSQYLISACSLEVISVWSMQDILETAGEDSCSSLAVIDNAHDLGILCMDISPVILNNEEDPLVKQYTLATSGNSHDIKMWTVLTRVKPKYCSSQNLVSVENTNSLIGHKSAVTCIKYHSTGAYLISCGLDKYIKIWDHNGGCITTMKTHTRYVNCVSFSRDGGLAVSGSNDKTVIVWGLTEDISVDSKLVKPFALLANALNNLQEMQVVKNAESSETFELVEKIDDIFESAINSCHFYGNHLLAVGSSDKLVKLFKVDENNAIEETDSSPLDGHSYSVNHVEFSKDGSRLATCSLDGCTIIWDPNTGEKTMELVESSLAIRNCRFSPDGKHLITSGDDENANTWDLETGELIATFEGHSDAVTSGCFSPDGKIMATTCHNSDFRLWTVEAVNIHIQDDAHDLGIQNSDFSENLEPIPLLTMNNKQHYLLATCGNDSLVKLWRICIPKEDDEYAFSNVEVKLWRTLQGHGGSVTCVRLSPESGEIACSTATDRQARLWSVYSAECLHVLDHDSIVTSCSFTYDTSLLAIGCLDKTLWIWKLPQQLVVRSMLLNKVTAYRRKLIVNWSTEDVLKWLHEIEFTSIVPNVINLALNGQKILTLEVEQICSGMGLDDEQEERFAKELKWLKLDELQHPNVSDNQPGEVPPEYLCPITQEIMREPVRCSDGFVYEKQAINEWFMSGKFTSPMTNETLTDINFTMDQEMRNAIHNFLYQDM</sequence>
<feature type="repeat" description="WD" evidence="4">
    <location>
        <begin position="941"/>
        <end position="975"/>
    </location>
</feature>
<feature type="repeat" description="WD" evidence="4">
    <location>
        <begin position="16"/>
        <end position="47"/>
    </location>
</feature>
<feature type="repeat" description="WD" evidence="4">
    <location>
        <begin position="307"/>
        <end position="348"/>
    </location>
</feature>
<evidence type="ECO:0000259" key="5">
    <source>
        <dbReference type="PROSITE" id="PS50105"/>
    </source>
</evidence>
<dbReference type="CDD" id="cd00200">
    <property type="entry name" value="WD40"/>
    <property type="match status" value="6"/>
</dbReference>
<dbReference type="InParanoid" id="A0A5N4B7M2"/>
<feature type="repeat" description="WD" evidence="4">
    <location>
        <begin position="432"/>
        <end position="473"/>
    </location>
</feature>
<evidence type="ECO:0000259" key="6">
    <source>
        <dbReference type="PROSITE" id="PS51698"/>
    </source>
</evidence>
<dbReference type="InterPro" id="IPR036322">
    <property type="entry name" value="WD40_repeat_dom_sf"/>
</dbReference>
<dbReference type="EMBL" id="VVIM01000001">
    <property type="protein sequence ID" value="KAB0805548.1"/>
    <property type="molecule type" value="Genomic_DNA"/>
</dbReference>
<dbReference type="CDD" id="cd16655">
    <property type="entry name" value="RING-Ubox_WDSUB1-like"/>
    <property type="match status" value="1"/>
</dbReference>
<feature type="repeat" description="WD" evidence="4">
    <location>
        <begin position="516"/>
        <end position="550"/>
    </location>
</feature>
<dbReference type="InterPro" id="IPR003613">
    <property type="entry name" value="Ubox_domain"/>
</dbReference>
<feature type="repeat" description="WD" evidence="4">
    <location>
        <begin position="1226"/>
        <end position="1267"/>
    </location>
</feature>
<dbReference type="PROSITE" id="PS00678">
    <property type="entry name" value="WD_REPEATS_1"/>
    <property type="match status" value="6"/>
</dbReference>
<dbReference type="SUPFAM" id="SSF47769">
    <property type="entry name" value="SAM/Pointed domain"/>
    <property type="match status" value="2"/>
</dbReference>
<feature type="repeat" description="WD" evidence="4">
    <location>
        <begin position="62"/>
        <end position="103"/>
    </location>
</feature>
<dbReference type="SUPFAM" id="SSF57850">
    <property type="entry name" value="RING/U-box"/>
    <property type="match status" value="1"/>
</dbReference>
<gene>
    <name evidence="7" type="ORF">PPYR_02518</name>
</gene>
<dbReference type="InterPro" id="IPR013761">
    <property type="entry name" value="SAM/pointed_sf"/>
</dbReference>
<dbReference type="PANTHER" id="PTHR19848">
    <property type="entry name" value="WD40 REPEAT PROTEIN"/>
    <property type="match status" value="1"/>
</dbReference>
<feature type="repeat" description="WD" evidence="4">
    <location>
        <begin position="474"/>
        <end position="515"/>
    </location>
</feature>
<evidence type="ECO:0000256" key="4">
    <source>
        <dbReference type="PROSITE-ProRule" id="PRU00221"/>
    </source>
</evidence>
<evidence type="ECO:0000313" key="8">
    <source>
        <dbReference type="Proteomes" id="UP000327044"/>
    </source>
</evidence>
<dbReference type="GO" id="GO:0004842">
    <property type="term" value="F:ubiquitin-protein transferase activity"/>
    <property type="evidence" value="ECO:0007669"/>
    <property type="project" value="InterPro"/>
</dbReference>
<accession>A0A5N4B7M2</accession>
<feature type="repeat" description="WD" evidence="4">
    <location>
        <begin position="668"/>
        <end position="709"/>
    </location>
</feature>
<feature type="repeat" description="WD" evidence="4">
    <location>
        <begin position="1101"/>
        <end position="1142"/>
    </location>
</feature>
<feature type="repeat" description="WD" evidence="4">
    <location>
        <begin position="266"/>
        <end position="298"/>
    </location>
</feature>
<dbReference type="GO" id="GO:0016567">
    <property type="term" value="P:protein ubiquitination"/>
    <property type="evidence" value="ECO:0007669"/>
    <property type="project" value="InterPro"/>
</dbReference>
<dbReference type="SUPFAM" id="SSF50978">
    <property type="entry name" value="WD40 repeat-like"/>
    <property type="match status" value="4"/>
</dbReference>
<dbReference type="SUPFAM" id="SSF50998">
    <property type="entry name" value="Quinoprotein alcohol dehydrogenase-like"/>
    <property type="match status" value="1"/>
</dbReference>
<feature type="repeat" description="WD" evidence="4">
    <location>
        <begin position="105"/>
        <end position="146"/>
    </location>
</feature>
<evidence type="ECO:0000256" key="1">
    <source>
        <dbReference type="ARBA" id="ARBA00020894"/>
    </source>
</evidence>
<feature type="repeat" description="WD" evidence="4">
    <location>
        <begin position="1060"/>
        <end position="1092"/>
    </location>
</feature>
<dbReference type="Proteomes" id="UP000327044">
    <property type="component" value="Unassembled WGS sequence"/>
</dbReference>
<dbReference type="Gene3D" id="3.30.40.10">
    <property type="entry name" value="Zinc/RING finger domain, C3HC4 (zinc finger)"/>
    <property type="match status" value="1"/>
</dbReference>
<dbReference type="InterPro" id="IPR013083">
    <property type="entry name" value="Znf_RING/FYVE/PHD"/>
</dbReference>
<feature type="domain" description="SAM" evidence="5">
    <location>
        <begin position="1520"/>
        <end position="1565"/>
    </location>
</feature>
<keyword evidence="2 4" id="KW-0853">WD repeat</keyword>
<dbReference type="InterPro" id="IPR001660">
    <property type="entry name" value="SAM"/>
</dbReference>
<name>A0A5N4B7M2_PHOPY</name>
<feature type="repeat" description="WD" evidence="4">
    <location>
        <begin position="1310"/>
        <end position="1344"/>
    </location>
</feature>
<feature type="repeat" description="WD" evidence="4">
    <location>
        <begin position="810"/>
        <end position="841"/>
    </location>
</feature>
<feature type="repeat" description="WD" evidence="4">
    <location>
        <begin position="626"/>
        <end position="668"/>
    </location>
</feature>
<dbReference type="PANTHER" id="PTHR19848:SF8">
    <property type="entry name" value="F-BOX AND WD REPEAT DOMAIN CONTAINING 7"/>
    <property type="match status" value="1"/>
</dbReference>
<dbReference type="PROSITE" id="PS50294">
    <property type="entry name" value="WD_REPEATS_REGION"/>
    <property type="match status" value="18"/>
</dbReference>
<reference evidence="7 8" key="1">
    <citation type="journal article" date="2018" name="Elife">
        <title>Firefly genomes illuminate parallel origins of bioluminescence in beetles.</title>
        <authorList>
            <person name="Fallon T.R."/>
            <person name="Lower S.E."/>
            <person name="Chang C.H."/>
            <person name="Bessho-Uehara M."/>
            <person name="Martin G.J."/>
            <person name="Bewick A.J."/>
            <person name="Behringer M."/>
            <person name="Debat H.J."/>
            <person name="Wong I."/>
            <person name="Day J.C."/>
            <person name="Suvorov A."/>
            <person name="Silva C.J."/>
            <person name="Stanger-Hall K.F."/>
            <person name="Hall D.W."/>
            <person name="Schmitz R.J."/>
            <person name="Nelson D.R."/>
            <person name="Lewis S.M."/>
            <person name="Shigenobu S."/>
            <person name="Bybee S.M."/>
            <person name="Larracuente A.M."/>
            <person name="Oba Y."/>
            <person name="Weng J.K."/>
        </authorList>
    </citation>
    <scope>NUCLEOTIDE SEQUENCE [LARGE SCALE GENOMIC DNA]</scope>
    <source>
        <strain evidence="7">1611_PpyrPB1</strain>
        <tissue evidence="7">Whole body</tissue>
    </source>
</reference>
<dbReference type="PROSITE" id="PS50082">
    <property type="entry name" value="WD_REPEATS_2"/>
    <property type="match status" value="22"/>
</dbReference>
<dbReference type="InterPro" id="IPR019775">
    <property type="entry name" value="WD40_repeat_CS"/>
</dbReference>
<dbReference type="SMART" id="SM00320">
    <property type="entry name" value="WD40"/>
    <property type="match status" value="28"/>
</dbReference>
<feature type="repeat" description="WD" evidence="4">
    <location>
        <begin position="147"/>
        <end position="181"/>
    </location>
</feature>
<keyword evidence="8" id="KW-1185">Reference proteome</keyword>
<dbReference type="Gene3D" id="1.10.150.50">
    <property type="entry name" value="Transcription Factor, Ets-1"/>
    <property type="match status" value="1"/>
</dbReference>
<dbReference type="PROSITE" id="PS50105">
    <property type="entry name" value="SAM_DOMAIN"/>
    <property type="match status" value="2"/>
</dbReference>
<dbReference type="Gene3D" id="2.130.10.10">
    <property type="entry name" value="YVTN repeat-like/Quinoprotein amine dehydrogenase"/>
    <property type="match status" value="12"/>
</dbReference>
<dbReference type="Pfam" id="PF00400">
    <property type="entry name" value="WD40"/>
    <property type="match status" value="20"/>
</dbReference>
<dbReference type="PROSITE" id="PS51698">
    <property type="entry name" value="U_BOX"/>
    <property type="match status" value="1"/>
</dbReference>
<feature type="repeat" description="WD" evidence="4">
    <location>
        <begin position="899"/>
        <end position="940"/>
    </location>
</feature>
<feature type="domain" description="SAM" evidence="5">
    <location>
        <begin position="726"/>
        <end position="771"/>
    </location>
</feature>
<evidence type="ECO:0000313" key="7">
    <source>
        <dbReference type="EMBL" id="KAB0805548.1"/>
    </source>
</evidence>
<dbReference type="InterPro" id="IPR011047">
    <property type="entry name" value="Quinoprotein_ADH-like_sf"/>
</dbReference>
<evidence type="ECO:0000256" key="2">
    <source>
        <dbReference type="ARBA" id="ARBA00022574"/>
    </source>
</evidence>
<feature type="repeat" description="WD" evidence="4">
    <location>
        <begin position="1420"/>
        <end position="1462"/>
    </location>
</feature>
<feature type="repeat" description="WD" evidence="4">
    <location>
        <begin position="1462"/>
        <end position="1503"/>
    </location>
</feature>
<feature type="repeat" description="WD" evidence="4">
    <location>
        <begin position="1268"/>
        <end position="1309"/>
    </location>
</feature>
<feature type="domain" description="U-box" evidence="6">
    <location>
        <begin position="1597"/>
        <end position="1669"/>
    </location>
</feature>
<proteinExistence type="predicted"/>
<dbReference type="InterPro" id="IPR001680">
    <property type="entry name" value="WD40_rpt"/>
</dbReference>
<dbReference type="SMART" id="SM00504">
    <property type="entry name" value="Ubox"/>
    <property type="match status" value="1"/>
</dbReference>
<protein>
    <recommendedName>
        <fullName evidence="1">WD repeat, SAM and U-box domain-containing protein 1</fullName>
    </recommendedName>
</protein>
<dbReference type="Pfam" id="PF04564">
    <property type="entry name" value="U-box"/>
    <property type="match status" value="1"/>
</dbReference>
<keyword evidence="3" id="KW-0677">Repeat</keyword>
<comment type="caution">
    <text evidence="7">The sequence shown here is derived from an EMBL/GenBank/DDBJ whole genome shotgun (WGS) entry which is preliminary data.</text>
</comment>
<evidence type="ECO:0000256" key="3">
    <source>
        <dbReference type="ARBA" id="ARBA00022737"/>
    </source>
</evidence>
<dbReference type="InterPro" id="IPR015943">
    <property type="entry name" value="WD40/YVTN_repeat-like_dom_sf"/>
</dbReference>
<organism evidence="7 8">
    <name type="scientific">Photinus pyralis</name>
    <name type="common">Common eastern firefly</name>
    <name type="synonym">Lampyris pyralis</name>
    <dbReference type="NCBI Taxonomy" id="7054"/>
    <lineage>
        <taxon>Eukaryota</taxon>
        <taxon>Metazoa</taxon>
        <taxon>Ecdysozoa</taxon>
        <taxon>Arthropoda</taxon>
        <taxon>Hexapoda</taxon>
        <taxon>Insecta</taxon>
        <taxon>Pterygota</taxon>
        <taxon>Neoptera</taxon>
        <taxon>Endopterygota</taxon>
        <taxon>Coleoptera</taxon>
        <taxon>Polyphaga</taxon>
        <taxon>Elateriformia</taxon>
        <taxon>Elateroidea</taxon>
        <taxon>Lampyridae</taxon>
        <taxon>Lampyrinae</taxon>
        <taxon>Photinus</taxon>
    </lineage>
</organism>